<dbReference type="InterPro" id="IPR016975">
    <property type="entry name" value="Cell_wall_LiaF"/>
</dbReference>
<keyword evidence="2" id="KW-0812">Transmembrane</keyword>
<keyword evidence="2" id="KW-0472">Membrane</keyword>
<dbReference type="EMBL" id="PVNE01000001">
    <property type="protein sequence ID" value="PRX42693.1"/>
    <property type="molecule type" value="Genomic_DNA"/>
</dbReference>
<evidence type="ECO:0000256" key="2">
    <source>
        <dbReference type="SAM" id="Phobius"/>
    </source>
</evidence>
<dbReference type="InterPro" id="IPR024425">
    <property type="entry name" value="LiaF-like_C"/>
</dbReference>
<proteinExistence type="predicted"/>
<dbReference type="GO" id="GO:0016020">
    <property type="term" value="C:membrane"/>
    <property type="evidence" value="ECO:0007669"/>
    <property type="project" value="InterPro"/>
</dbReference>
<evidence type="ECO:0000313" key="5">
    <source>
        <dbReference type="Proteomes" id="UP000237797"/>
    </source>
</evidence>
<evidence type="ECO:0000313" key="4">
    <source>
        <dbReference type="EMBL" id="PRX42693.1"/>
    </source>
</evidence>
<keyword evidence="5" id="KW-1185">Reference proteome</keyword>
<dbReference type="NCBIfam" id="NF040535">
    <property type="entry name" value="LiaF_C_term"/>
    <property type="match status" value="1"/>
</dbReference>
<comment type="caution">
    <text evidence="4">The sequence shown here is derived from an EMBL/GenBank/DDBJ whole genome shotgun (WGS) entry which is preliminary data.</text>
</comment>
<dbReference type="Proteomes" id="UP000237797">
    <property type="component" value="Unassembled WGS sequence"/>
</dbReference>
<feature type="transmembrane region" description="Helical" evidence="2">
    <location>
        <begin position="12"/>
        <end position="45"/>
    </location>
</feature>
<name>A0A2T0LJL4_9BACL</name>
<keyword evidence="2" id="KW-1133">Transmembrane helix</keyword>
<dbReference type="AlphaFoldDB" id="A0A2T0LJL4"/>
<dbReference type="Pfam" id="PF09922">
    <property type="entry name" value="LiaF-like_C"/>
    <property type="match status" value="1"/>
</dbReference>
<feature type="domain" description="Cell wall-active antibiotics response LiaF-like C-terminal" evidence="3">
    <location>
        <begin position="154"/>
        <end position="264"/>
    </location>
</feature>
<sequence>MRRFRNQAVGFALLFIGISIVVGLIDFGYALLGPLFLLGIGYIAYQHLHRWIGYFFFGLAAIAFFHGVLGINAFGFLCAAFFLYVGYCLLTDRPVPFIGRFRSSRKRRSDDLFEGDPFEEGEARGKRSESGSSFRTEEVFGQAGGAGPARSALIGNVRMDGPFELKDLQLSHALCDVTIDLSKAVIPDGESTIVISSLIGDVDIYVPYDMPVSVVSTALMGDLKILERRHSGFGCRVRAETPGYPQSPRRVKIAVSLLIGDVDVRVL</sequence>
<evidence type="ECO:0000256" key="1">
    <source>
        <dbReference type="SAM" id="MobiDB-lite"/>
    </source>
</evidence>
<dbReference type="InterPro" id="IPR047793">
    <property type="entry name" value="LiaF_C"/>
</dbReference>
<dbReference type="PIRSF" id="PIRSF031509">
    <property type="entry name" value="Cell_wall_LiaF/YvqF"/>
    <property type="match status" value="1"/>
</dbReference>
<feature type="transmembrane region" description="Helical" evidence="2">
    <location>
        <begin position="51"/>
        <end position="84"/>
    </location>
</feature>
<evidence type="ECO:0000259" key="3">
    <source>
        <dbReference type="Pfam" id="PF09922"/>
    </source>
</evidence>
<accession>A0A2T0LJL4</accession>
<gene>
    <name evidence="4" type="ORF">CLV97_101182</name>
</gene>
<reference evidence="4 5" key="1">
    <citation type="submission" date="2018-03" db="EMBL/GenBank/DDBJ databases">
        <title>Genomic Encyclopedia of Archaeal and Bacterial Type Strains, Phase II (KMG-II): from individual species to whole genera.</title>
        <authorList>
            <person name="Goeker M."/>
        </authorList>
    </citation>
    <scope>NUCLEOTIDE SEQUENCE [LARGE SCALE GENOMIC DNA]</scope>
    <source>
        <strain evidence="4 5">DSM 44946</strain>
    </source>
</reference>
<dbReference type="RefSeq" id="WP_170070316.1">
    <property type="nucleotide sequence ID" value="NZ_PVNE01000001.1"/>
</dbReference>
<protein>
    <submittedName>
        <fullName evidence="4">Lia operon protein LiaF</fullName>
    </submittedName>
</protein>
<feature type="region of interest" description="Disordered" evidence="1">
    <location>
        <begin position="110"/>
        <end position="135"/>
    </location>
</feature>
<organism evidence="4 5">
    <name type="scientific">Planifilum fimeticola</name>
    <dbReference type="NCBI Taxonomy" id="201975"/>
    <lineage>
        <taxon>Bacteria</taxon>
        <taxon>Bacillati</taxon>
        <taxon>Bacillota</taxon>
        <taxon>Bacilli</taxon>
        <taxon>Bacillales</taxon>
        <taxon>Thermoactinomycetaceae</taxon>
        <taxon>Planifilum</taxon>
    </lineage>
</organism>